<sequence length="480" mass="53217">MVRLFVPAGEGQHPVLYRALEPLEANRATSYIPAAACSLGFATTAVLSIFGKNKPGTLIRSVAAWTVPVAAMQGSVHWWDGHCAREELRSQGIKINRGKLVEFNGHTTVDDAVLLGGGVSLLLAMTRRSFPGVYGWRRYVGAAQIGCLLGSLGGHLYLQNTSNLYEMAFEQRKLDETVAAGYRALKKTGQGNVSGTQGENSLLEQLRNNMSAEQQNSLILEEGNNLPEQEGNSCCTGTGQEGNIFIGGIPGCPFSPFWVRSPDPNFPPLPLLTPLGWDLSGQKYLSPNVELREPDWNDRKEVEQYAEDLRNLDRKFSESLSYLLSVLAAREYGDSATEEWGEMQTQYLSCLADTLARDHARVKFDLVRTTNKMQGTVPTPEPGLLPIVAERYLRAQLKASREWRDELQQAADEIADPPEFVRQSMRQILPGQLERLLLELRSQKEAVQATDLVLKKIEKQIENAAQREDDDTQSSVQSDP</sequence>
<reference evidence="2" key="1">
    <citation type="journal article" date="2020" name="Stud. Mycol.">
        <title>101 Dothideomycetes genomes: a test case for predicting lifestyles and emergence of pathogens.</title>
        <authorList>
            <person name="Haridas S."/>
            <person name="Albert R."/>
            <person name="Binder M."/>
            <person name="Bloem J."/>
            <person name="Labutti K."/>
            <person name="Salamov A."/>
            <person name="Andreopoulos B."/>
            <person name="Baker S."/>
            <person name="Barry K."/>
            <person name="Bills G."/>
            <person name="Bluhm B."/>
            <person name="Cannon C."/>
            <person name="Castanera R."/>
            <person name="Culley D."/>
            <person name="Daum C."/>
            <person name="Ezra D."/>
            <person name="Gonzalez J."/>
            <person name="Henrissat B."/>
            <person name="Kuo A."/>
            <person name="Liang C."/>
            <person name="Lipzen A."/>
            <person name="Lutzoni F."/>
            <person name="Magnuson J."/>
            <person name="Mondo S."/>
            <person name="Nolan M."/>
            <person name="Ohm R."/>
            <person name="Pangilinan J."/>
            <person name="Park H.-J."/>
            <person name="Ramirez L."/>
            <person name="Alfaro M."/>
            <person name="Sun H."/>
            <person name="Tritt A."/>
            <person name="Yoshinaga Y."/>
            <person name="Zwiers L.-H."/>
            <person name="Turgeon B."/>
            <person name="Goodwin S."/>
            <person name="Spatafora J."/>
            <person name="Crous P."/>
            <person name="Grigoriev I."/>
        </authorList>
    </citation>
    <scope>NUCLEOTIDE SEQUENCE</scope>
    <source>
        <strain evidence="2">CBS 119925</strain>
    </source>
</reference>
<evidence type="ECO:0000313" key="3">
    <source>
        <dbReference type="Proteomes" id="UP000799440"/>
    </source>
</evidence>
<organism evidence="2 3">
    <name type="scientific">Sporormia fimetaria CBS 119925</name>
    <dbReference type="NCBI Taxonomy" id="1340428"/>
    <lineage>
        <taxon>Eukaryota</taxon>
        <taxon>Fungi</taxon>
        <taxon>Dikarya</taxon>
        <taxon>Ascomycota</taxon>
        <taxon>Pezizomycotina</taxon>
        <taxon>Dothideomycetes</taxon>
        <taxon>Pleosporomycetidae</taxon>
        <taxon>Pleosporales</taxon>
        <taxon>Sporormiaceae</taxon>
        <taxon>Sporormia</taxon>
    </lineage>
</organism>
<dbReference type="OrthoDB" id="3915128at2759"/>
<feature type="coiled-coil region" evidence="1">
    <location>
        <begin position="447"/>
        <end position="474"/>
    </location>
</feature>
<keyword evidence="3" id="KW-1185">Reference proteome</keyword>
<name>A0A6A6VNR1_9PLEO</name>
<gene>
    <name evidence="2" type="ORF">M011DRAFT_523802</name>
</gene>
<dbReference type="Proteomes" id="UP000799440">
    <property type="component" value="Unassembled WGS sequence"/>
</dbReference>
<proteinExistence type="predicted"/>
<keyword evidence="1" id="KW-0175">Coiled coil</keyword>
<evidence type="ECO:0000313" key="2">
    <source>
        <dbReference type="EMBL" id="KAF2750861.1"/>
    </source>
</evidence>
<dbReference type="AlphaFoldDB" id="A0A6A6VNR1"/>
<protein>
    <submittedName>
        <fullName evidence="2">Uncharacterized protein</fullName>
    </submittedName>
</protein>
<dbReference type="EMBL" id="MU006563">
    <property type="protein sequence ID" value="KAF2750861.1"/>
    <property type="molecule type" value="Genomic_DNA"/>
</dbReference>
<accession>A0A6A6VNR1</accession>
<evidence type="ECO:0000256" key="1">
    <source>
        <dbReference type="SAM" id="Coils"/>
    </source>
</evidence>